<dbReference type="SUPFAM" id="SSF82153">
    <property type="entry name" value="FAS1 domain"/>
    <property type="match status" value="1"/>
</dbReference>
<reference evidence="4" key="1">
    <citation type="journal article" date="2020" name="Stud. Mycol.">
        <title>101 Dothideomycetes genomes: a test case for predicting lifestyles and emergence of pathogens.</title>
        <authorList>
            <person name="Haridas S."/>
            <person name="Albert R."/>
            <person name="Binder M."/>
            <person name="Bloem J."/>
            <person name="Labutti K."/>
            <person name="Salamov A."/>
            <person name="Andreopoulos B."/>
            <person name="Baker S."/>
            <person name="Barry K."/>
            <person name="Bills G."/>
            <person name="Bluhm B."/>
            <person name="Cannon C."/>
            <person name="Castanera R."/>
            <person name="Culley D."/>
            <person name="Daum C."/>
            <person name="Ezra D."/>
            <person name="Gonzalez J."/>
            <person name="Henrissat B."/>
            <person name="Kuo A."/>
            <person name="Liang C."/>
            <person name="Lipzen A."/>
            <person name="Lutzoni F."/>
            <person name="Magnuson J."/>
            <person name="Mondo S."/>
            <person name="Nolan M."/>
            <person name="Ohm R."/>
            <person name="Pangilinan J."/>
            <person name="Park H.-J."/>
            <person name="Ramirez L."/>
            <person name="Alfaro M."/>
            <person name="Sun H."/>
            <person name="Tritt A."/>
            <person name="Yoshinaga Y."/>
            <person name="Zwiers L.-H."/>
            <person name="Turgeon B."/>
            <person name="Goodwin S."/>
            <person name="Spatafora J."/>
            <person name="Crous P."/>
            <person name="Grigoriev I."/>
        </authorList>
    </citation>
    <scope>NUCLEOTIDE SEQUENCE</scope>
    <source>
        <strain evidence="4">CBS 207.26</strain>
    </source>
</reference>
<keyword evidence="2" id="KW-0732">Signal</keyword>
<evidence type="ECO:0000313" key="5">
    <source>
        <dbReference type="Proteomes" id="UP000800200"/>
    </source>
</evidence>
<dbReference type="InterPro" id="IPR000782">
    <property type="entry name" value="FAS1_domain"/>
</dbReference>
<dbReference type="GO" id="GO:0000329">
    <property type="term" value="C:fungal-type vacuole membrane"/>
    <property type="evidence" value="ECO:0007669"/>
    <property type="project" value="TreeGrafter"/>
</dbReference>
<dbReference type="SMART" id="SM00554">
    <property type="entry name" value="FAS1"/>
    <property type="match status" value="1"/>
</dbReference>
<feature type="region of interest" description="Disordered" evidence="1">
    <location>
        <begin position="98"/>
        <end position="142"/>
    </location>
</feature>
<accession>A0A6A6DYQ3</accession>
<dbReference type="AlphaFoldDB" id="A0A6A6DYQ3"/>
<dbReference type="EMBL" id="ML994639">
    <property type="protein sequence ID" value="KAF2184173.1"/>
    <property type="molecule type" value="Genomic_DNA"/>
</dbReference>
<dbReference type="Gene3D" id="2.30.180.10">
    <property type="entry name" value="FAS1 domain"/>
    <property type="match status" value="2"/>
</dbReference>
<dbReference type="PANTHER" id="PTHR10900:SF77">
    <property type="entry name" value="FI19380P1"/>
    <property type="match status" value="1"/>
</dbReference>
<keyword evidence="5" id="KW-1185">Reference proteome</keyword>
<sequence>MKPSIVAPFYILTFPVVIQAVTLIEALNQNGASNFAKQIQANPDILALYTSPSVQTVYAVPDTSFVFTNTTLRARQDDPQQLQLQTSTELNKLQTLSKVPGGVSNSNLKSPKLKKPQAVVSESGGNESPQRRQSGNSTIPSAPVRIASGLGKKVNLVRGDVAYDGGVIHIIDQFFTVPDSLSNTISSTGLSGFQSLLTQANLSDTFTNQNSITIFTPSNEAVAAAANTNSTSELQTLLKNHVIPEFTGYLPLLTDGATFTTLAGFTLTISVKNGAYFVNNVKIIGANSITDNGVAHVIDGILTPTPEPFTGAGWQLRPSYAAMAAVIAAVVGQLAVSL</sequence>
<proteinExistence type="predicted"/>
<gene>
    <name evidence="4" type="ORF">K469DRAFT_634350</name>
</gene>
<dbReference type="PROSITE" id="PS50213">
    <property type="entry name" value="FAS1"/>
    <property type="match status" value="1"/>
</dbReference>
<dbReference type="InterPro" id="IPR036378">
    <property type="entry name" value="FAS1_dom_sf"/>
</dbReference>
<protein>
    <submittedName>
        <fullName evidence="4">FAS1 domain-containing protein</fullName>
    </submittedName>
</protein>
<evidence type="ECO:0000256" key="2">
    <source>
        <dbReference type="SAM" id="SignalP"/>
    </source>
</evidence>
<evidence type="ECO:0000256" key="1">
    <source>
        <dbReference type="SAM" id="MobiDB-lite"/>
    </source>
</evidence>
<dbReference type="OrthoDB" id="286301at2759"/>
<evidence type="ECO:0000313" key="4">
    <source>
        <dbReference type="EMBL" id="KAF2184173.1"/>
    </source>
</evidence>
<feature type="compositionally biased region" description="Polar residues" evidence="1">
    <location>
        <begin position="123"/>
        <end position="140"/>
    </location>
</feature>
<dbReference type="InterPro" id="IPR050904">
    <property type="entry name" value="Adhesion/Biosynth-related"/>
</dbReference>
<dbReference type="Pfam" id="PF02469">
    <property type="entry name" value="Fasciclin"/>
    <property type="match status" value="1"/>
</dbReference>
<feature type="chain" id="PRO_5025413630" evidence="2">
    <location>
        <begin position="21"/>
        <end position="338"/>
    </location>
</feature>
<feature type="domain" description="FAS1" evidence="3">
    <location>
        <begin position="177"/>
        <end position="302"/>
    </location>
</feature>
<name>A0A6A6DYQ3_9PEZI</name>
<feature type="signal peptide" evidence="2">
    <location>
        <begin position="1"/>
        <end position="20"/>
    </location>
</feature>
<dbReference type="PANTHER" id="PTHR10900">
    <property type="entry name" value="PERIOSTIN-RELATED"/>
    <property type="match status" value="1"/>
</dbReference>
<dbReference type="GO" id="GO:0016236">
    <property type="term" value="P:macroautophagy"/>
    <property type="evidence" value="ECO:0007669"/>
    <property type="project" value="TreeGrafter"/>
</dbReference>
<organism evidence="4 5">
    <name type="scientific">Zopfia rhizophila CBS 207.26</name>
    <dbReference type="NCBI Taxonomy" id="1314779"/>
    <lineage>
        <taxon>Eukaryota</taxon>
        <taxon>Fungi</taxon>
        <taxon>Dikarya</taxon>
        <taxon>Ascomycota</taxon>
        <taxon>Pezizomycotina</taxon>
        <taxon>Dothideomycetes</taxon>
        <taxon>Dothideomycetes incertae sedis</taxon>
        <taxon>Zopfiaceae</taxon>
        <taxon>Zopfia</taxon>
    </lineage>
</organism>
<evidence type="ECO:0000259" key="3">
    <source>
        <dbReference type="PROSITE" id="PS50213"/>
    </source>
</evidence>
<dbReference type="Proteomes" id="UP000800200">
    <property type="component" value="Unassembled WGS sequence"/>
</dbReference>